<dbReference type="EMBL" id="KZ613940">
    <property type="protein sequence ID" value="PMD45596.1"/>
    <property type="molecule type" value="Genomic_DNA"/>
</dbReference>
<evidence type="ECO:0000256" key="6">
    <source>
        <dbReference type="ARBA" id="ARBA00023136"/>
    </source>
</evidence>
<dbReference type="SUPFAM" id="SSF53474">
    <property type="entry name" value="alpha/beta-Hydrolases"/>
    <property type="match status" value="1"/>
</dbReference>
<evidence type="ECO:0000256" key="1">
    <source>
        <dbReference type="ARBA" id="ARBA00004173"/>
    </source>
</evidence>
<dbReference type="InterPro" id="IPR052374">
    <property type="entry name" value="SERAC1"/>
</dbReference>
<accession>A0A2J6S4A2</accession>
<dbReference type="PANTHER" id="PTHR48182">
    <property type="entry name" value="PROTEIN SERAC1"/>
    <property type="match status" value="1"/>
</dbReference>
<evidence type="ECO:0000313" key="8">
    <source>
        <dbReference type="EMBL" id="PMD45596.1"/>
    </source>
</evidence>
<evidence type="ECO:0000313" key="9">
    <source>
        <dbReference type="Proteomes" id="UP000235786"/>
    </source>
</evidence>
<feature type="compositionally biased region" description="Polar residues" evidence="7">
    <location>
        <begin position="8"/>
        <end position="20"/>
    </location>
</feature>
<dbReference type="InterPro" id="IPR029058">
    <property type="entry name" value="AB_hydrolase_fold"/>
</dbReference>
<feature type="compositionally biased region" description="Polar residues" evidence="7">
    <location>
        <begin position="31"/>
        <end position="52"/>
    </location>
</feature>
<keyword evidence="4" id="KW-0256">Endoplasmic reticulum</keyword>
<dbReference type="OrthoDB" id="5086500at2759"/>
<dbReference type="GO" id="GO:0016020">
    <property type="term" value="C:membrane"/>
    <property type="evidence" value="ECO:0007669"/>
    <property type="project" value="UniProtKB-SubCell"/>
</dbReference>
<evidence type="ECO:0000256" key="2">
    <source>
        <dbReference type="ARBA" id="ARBA00004240"/>
    </source>
</evidence>
<keyword evidence="5" id="KW-0496">Mitochondrion</keyword>
<dbReference type="GO" id="GO:0005783">
    <property type="term" value="C:endoplasmic reticulum"/>
    <property type="evidence" value="ECO:0007669"/>
    <property type="project" value="UniProtKB-SubCell"/>
</dbReference>
<proteinExistence type="predicted"/>
<dbReference type="Proteomes" id="UP000235786">
    <property type="component" value="Unassembled WGS sequence"/>
</dbReference>
<comment type="subcellular location">
    <subcellularLocation>
        <location evidence="2">Endoplasmic reticulum</location>
    </subcellularLocation>
    <subcellularLocation>
        <location evidence="3">Membrane</location>
    </subcellularLocation>
    <subcellularLocation>
        <location evidence="1">Mitochondrion</location>
    </subcellularLocation>
</comment>
<organism evidence="8 9">
    <name type="scientific">Hyaloscypha variabilis (strain UAMH 11265 / GT02V1 / F)</name>
    <name type="common">Meliniomyces variabilis</name>
    <dbReference type="NCBI Taxonomy" id="1149755"/>
    <lineage>
        <taxon>Eukaryota</taxon>
        <taxon>Fungi</taxon>
        <taxon>Dikarya</taxon>
        <taxon>Ascomycota</taxon>
        <taxon>Pezizomycotina</taxon>
        <taxon>Leotiomycetes</taxon>
        <taxon>Helotiales</taxon>
        <taxon>Hyaloscyphaceae</taxon>
        <taxon>Hyaloscypha</taxon>
        <taxon>Hyaloscypha variabilis</taxon>
    </lineage>
</organism>
<keyword evidence="9" id="KW-1185">Reference proteome</keyword>
<keyword evidence="6" id="KW-0472">Membrane</keyword>
<dbReference type="PANTHER" id="PTHR48182:SF2">
    <property type="entry name" value="PROTEIN SERAC1"/>
    <property type="match status" value="1"/>
</dbReference>
<evidence type="ECO:0008006" key="10">
    <source>
        <dbReference type="Google" id="ProtNLM"/>
    </source>
</evidence>
<protein>
    <recommendedName>
        <fullName evidence="10">DUF676 domain-containing protein</fullName>
    </recommendedName>
</protein>
<evidence type="ECO:0000256" key="5">
    <source>
        <dbReference type="ARBA" id="ARBA00023128"/>
    </source>
</evidence>
<feature type="region of interest" description="Disordered" evidence="7">
    <location>
        <begin position="1"/>
        <end position="64"/>
    </location>
</feature>
<dbReference type="GO" id="GO:0005739">
    <property type="term" value="C:mitochondrion"/>
    <property type="evidence" value="ECO:0007669"/>
    <property type="project" value="UniProtKB-SubCell"/>
</dbReference>
<sequence length="407" mass="43975">MKRLNDMLKSSISKESQTQDIAKVREAGGAETSSKIPVSVQQSSEPNAVQATASSISPSARPPIPETSRYNFKIVHDPLNPIVDILFLHGLTGDREKTWTRTKGKQSCFWPSDILPDDIPNARIAVWGYDASVVKKTPFAVVSTNTLDHHAQTLCSDIAALRGEKHKQPIIFIVHSLGGLVCKTALLHASEATTTARSHLYSVFTSTAGIAFLGTPHQGSPKASWGSMLASLLSYVKQDNPSIVQTLEKEAPHLNELQKRFLNMLEGRKQQGKPIEITCFFEELPMKVLGTIVPDQSATILGYEGIGIHEDHSGMTKFGSDDSEGYRRVLGEVKRWVGKIEVESGEVAVGGVAGGKEKEIQGKGSVTHHGNVESGGVGIYGEQRFQNSGVTNIGGVHTVHHAGKGDE</sequence>
<dbReference type="AlphaFoldDB" id="A0A2J6S4A2"/>
<dbReference type="Gene3D" id="3.40.50.1820">
    <property type="entry name" value="alpha/beta hydrolase"/>
    <property type="match status" value="1"/>
</dbReference>
<gene>
    <name evidence="8" type="ORF">L207DRAFT_257879</name>
</gene>
<evidence type="ECO:0000256" key="3">
    <source>
        <dbReference type="ARBA" id="ARBA00004370"/>
    </source>
</evidence>
<evidence type="ECO:0000256" key="7">
    <source>
        <dbReference type="SAM" id="MobiDB-lite"/>
    </source>
</evidence>
<reference evidence="8 9" key="1">
    <citation type="submission" date="2016-04" db="EMBL/GenBank/DDBJ databases">
        <title>A degradative enzymes factory behind the ericoid mycorrhizal symbiosis.</title>
        <authorList>
            <consortium name="DOE Joint Genome Institute"/>
            <person name="Martino E."/>
            <person name="Morin E."/>
            <person name="Grelet G."/>
            <person name="Kuo A."/>
            <person name="Kohler A."/>
            <person name="Daghino S."/>
            <person name="Barry K."/>
            <person name="Choi C."/>
            <person name="Cichocki N."/>
            <person name="Clum A."/>
            <person name="Copeland A."/>
            <person name="Hainaut M."/>
            <person name="Haridas S."/>
            <person name="Labutti K."/>
            <person name="Lindquist E."/>
            <person name="Lipzen A."/>
            <person name="Khouja H.-R."/>
            <person name="Murat C."/>
            <person name="Ohm R."/>
            <person name="Olson A."/>
            <person name="Spatafora J."/>
            <person name="Veneault-Fourrey C."/>
            <person name="Henrissat B."/>
            <person name="Grigoriev I."/>
            <person name="Martin F."/>
            <person name="Perotto S."/>
        </authorList>
    </citation>
    <scope>NUCLEOTIDE SEQUENCE [LARGE SCALE GENOMIC DNA]</scope>
    <source>
        <strain evidence="8 9">F</strain>
    </source>
</reference>
<name>A0A2J6S4A2_HYAVF</name>
<evidence type="ECO:0000256" key="4">
    <source>
        <dbReference type="ARBA" id="ARBA00022824"/>
    </source>
</evidence>